<dbReference type="NCBIfam" id="TIGR00013">
    <property type="entry name" value="taut"/>
    <property type="match status" value="1"/>
</dbReference>
<dbReference type="InterPro" id="IPR014347">
    <property type="entry name" value="Tautomerase/MIF_sf"/>
</dbReference>
<evidence type="ECO:0000313" key="7">
    <source>
        <dbReference type="Proteomes" id="UP000007881"/>
    </source>
</evidence>
<reference evidence="6 7" key="1">
    <citation type="submission" date="2012-02" db="EMBL/GenBank/DDBJ databases">
        <title>Complete genome sequence of Phycisphaera mikurensis NBRC 102666.</title>
        <authorList>
            <person name="Ankai A."/>
            <person name="Hosoyama A."/>
            <person name="Terui Y."/>
            <person name="Sekine M."/>
            <person name="Fukai R."/>
            <person name="Kato Y."/>
            <person name="Nakamura S."/>
            <person name="Yamada-Narita S."/>
            <person name="Kawakoshi A."/>
            <person name="Fukunaga Y."/>
            <person name="Yamazaki S."/>
            <person name="Fujita N."/>
        </authorList>
    </citation>
    <scope>NUCLEOTIDE SEQUENCE [LARGE SCALE GENOMIC DNA]</scope>
    <source>
        <strain evidence="7">NBRC 102666 / KCTC 22515 / FYK2301M01</strain>
    </source>
</reference>
<protein>
    <recommendedName>
        <fullName evidence="4">Tautomerase</fullName>
        <ecNumber evidence="4">5.3.2.-</ecNumber>
    </recommendedName>
</protein>
<dbReference type="InterPro" id="IPR004370">
    <property type="entry name" value="4-OT-like_dom"/>
</dbReference>
<dbReference type="STRING" id="1142394.PSMK_13880"/>
<feature type="active site" description="Proton acceptor; via imino nitrogen" evidence="3">
    <location>
        <position position="2"/>
    </location>
</feature>
<keyword evidence="2 4" id="KW-0413">Isomerase</keyword>
<dbReference type="Pfam" id="PF01361">
    <property type="entry name" value="Tautomerase"/>
    <property type="match status" value="1"/>
</dbReference>
<dbReference type="PANTHER" id="PTHR35530:SF1">
    <property type="entry name" value="2-HYDROXYMUCONATE TAUTOMERASE"/>
    <property type="match status" value="1"/>
</dbReference>
<dbReference type="SUPFAM" id="SSF55331">
    <property type="entry name" value="Tautomerase/MIF"/>
    <property type="match status" value="1"/>
</dbReference>
<evidence type="ECO:0000256" key="4">
    <source>
        <dbReference type="RuleBase" id="RU362032"/>
    </source>
</evidence>
<feature type="domain" description="4-oxalocrotonate tautomerase-like" evidence="5">
    <location>
        <begin position="2"/>
        <end position="57"/>
    </location>
</feature>
<evidence type="ECO:0000313" key="6">
    <source>
        <dbReference type="EMBL" id="BAM03547.1"/>
    </source>
</evidence>
<gene>
    <name evidence="6" type="ordered locus">PSMK_13880</name>
</gene>
<evidence type="ECO:0000256" key="1">
    <source>
        <dbReference type="ARBA" id="ARBA00006723"/>
    </source>
</evidence>
<keyword evidence="7" id="KW-1185">Reference proteome</keyword>
<comment type="similarity">
    <text evidence="1 4">Belongs to the 4-oxalocrotonate tautomerase family.</text>
</comment>
<dbReference type="EMBL" id="AP012338">
    <property type="protein sequence ID" value="BAM03547.1"/>
    <property type="molecule type" value="Genomic_DNA"/>
</dbReference>
<dbReference type="EC" id="5.3.2.-" evidence="4"/>
<evidence type="ECO:0000256" key="2">
    <source>
        <dbReference type="ARBA" id="ARBA00023235"/>
    </source>
</evidence>
<dbReference type="InterPro" id="IPR018191">
    <property type="entry name" value="4-OT"/>
</dbReference>
<dbReference type="KEGG" id="phm:PSMK_13880"/>
<dbReference type="eggNOG" id="COG1942">
    <property type="taxonomic scope" value="Bacteria"/>
</dbReference>
<name>I0IE59_PHYMF</name>
<dbReference type="Proteomes" id="UP000007881">
    <property type="component" value="Chromosome"/>
</dbReference>
<dbReference type="RefSeq" id="WP_014436766.1">
    <property type="nucleotide sequence ID" value="NC_017080.1"/>
</dbReference>
<proteinExistence type="inferred from homology"/>
<dbReference type="AlphaFoldDB" id="I0IE59"/>
<accession>I0IE59</accession>
<dbReference type="OrthoDB" id="9799841at2"/>
<evidence type="ECO:0000256" key="3">
    <source>
        <dbReference type="PIRSR" id="PIRSR618191-1"/>
    </source>
</evidence>
<dbReference type="HOGENOM" id="CLU_148073_1_1_0"/>
<organism evidence="6 7">
    <name type="scientific">Phycisphaera mikurensis (strain NBRC 102666 / KCTC 22515 / FYK2301M01)</name>
    <dbReference type="NCBI Taxonomy" id="1142394"/>
    <lineage>
        <taxon>Bacteria</taxon>
        <taxon>Pseudomonadati</taxon>
        <taxon>Planctomycetota</taxon>
        <taxon>Phycisphaerae</taxon>
        <taxon>Phycisphaerales</taxon>
        <taxon>Phycisphaeraceae</taxon>
        <taxon>Phycisphaera</taxon>
    </lineage>
</organism>
<dbReference type="GO" id="GO:0016853">
    <property type="term" value="F:isomerase activity"/>
    <property type="evidence" value="ECO:0007669"/>
    <property type="project" value="UniProtKB-UniRule"/>
</dbReference>
<sequence>MPYVNVRITEGATRGQKAAVIADVTRALVEHRGKKPEHCHVVIDEVAEANWGFAGQLTDDWKREPQAEDAGGS</sequence>
<dbReference type="Gene3D" id="3.30.429.10">
    <property type="entry name" value="Macrophage Migration Inhibitory Factor"/>
    <property type="match status" value="1"/>
</dbReference>
<evidence type="ECO:0000259" key="5">
    <source>
        <dbReference type="Pfam" id="PF01361"/>
    </source>
</evidence>
<dbReference type="PANTHER" id="PTHR35530">
    <property type="entry name" value="TAUTOMERASE-RELATED"/>
    <property type="match status" value="1"/>
</dbReference>